<dbReference type="Proteomes" id="UP001301653">
    <property type="component" value="Unassembled WGS sequence"/>
</dbReference>
<dbReference type="EMBL" id="JAYFUH010000249">
    <property type="protein sequence ID" value="MEA5668538.1"/>
    <property type="molecule type" value="Genomic_DNA"/>
</dbReference>
<feature type="chain" id="PRO_5046512027" description="Lipoprotein" evidence="1">
    <location>
        <begin position="26"/>
        <end position="225"/>
    </location>
</feature>
<comment type="caution">
    <text evidence="2">The sequence shown here is derived from an EMBL/GenBank/DDBJ whole genome shotgun (WGS) entry which is preliminary data.</text>
</comment>
<keyword evidence="1" id="KW-0732">Signal</keyword>
<feature type="signal peptide" evidence="1">
    <location>
        <begin position="1"/>
        <end position="25"/>
    </location>
</feature>
<evidence type="ECO:0008006" key="4">
    <source>
        <dbReference type="Google" id="ProtNLM"/>
    </source>
</evidence>
<sequence>MKTLYRTTPLLLVLALAACQNRQSAGEVPPVVHDVTAHTTGLGSTGGKLDASAVWNGSLDACRNAATASDTCLIDTLRKGGASAAALTAARNLAAQDNPGYVSAWQSVEGVGVATLEFPFRANTNEGTWLVDASGRTVDVDRDVLDDNTRSLPEYKAFITVHPDAVPFAPAIASGSDALPDGGVRLRYRTPLRSCHACADEGMLTIGYDFDAKRNFKGRQLVELR</sequence>
<evidence type="ECO:0000256" key="1">
    <source>
        <dbReference type="SAM" id="SignalP"/>
    </source>
</evidence>
<organism evidence="2 3">
    <name type="scientific">Stenotrophomonas capsici</name>
    <dbReference type="NCBI Taxonomy" id="3110230"/>
    <lineage>
        <taxon>Bacteria</taxon>
        <taxon>Pseudomonadati</taxon>
        <taxon>Pseudomonadota</taxon>
        <taxon>Gammaproteobacteria</taxon>
        <taxon>Lysobacterales</taxon>
        <taxon>Lysobacteraceae</taxon>
        <taxon>Stenotrophomonas</taxon>
    </lineage>
</organism>
<dbReference type="PROSITE" id="PS51257">
    <property type="entry name" value="PROKAR_LIPOPROTEIN"/>
    <property type="match status" value="1"/>
</dbReference>
<reference evidence="2 3" key="1">
    <citation type="submission" date="2023-12" db="EMBL/GenBank/DDBJ databases">
        <title>Stenotrophomonas guangdongensis sp. nov., isolated from wilted pepper plants (Capsicum annuum).</title>
        <authorList>
            <person name="Qiu M."/>
            <person name="Li Y."/>
            <person name="Liu Q."/>
            <person name="Zhang X."/>
            <person name="Huang Y."/>
            <person name="Guo R."/>
            <person name="Hu M."/>
            <person name="Zhou J."/>
            <person name="Zhou X."/>
        </authorList>
    </citation>
    <scope>NUCLEOTIDE SEQUENCE [LARGE SCALE GENOMIC DNA]</scope>
    <source>
        <strain evidence="2 3">MH1</strain>
    </source>
</reference>
<evidence type="ECO:0000313" key="2">
    <source>
        <dbReference type="EMBL" id="MEA5668538.1"/>
    </source>
</evidence>
<keyword evidence="3" id="KW-1185">Reference proteome</keyword>
<accession>A0ABU5V599</accession>
<gene>
    <name evidence="2" type="ORF">VA603_13400</name>
</gene>
<protein>
    <recommendedName>
        <fullName evidence="4">Lipoprotein</fullName>
    </recommendedName>
</protein>
<evidence type="ECO:0000313" key="3">
    <source>
        <dbReference type="Proteomes" id="UP001301653"/>
    </source>
</evidence>
<proteinExistence type="predicted"/>
<dbReference type="RefSeq" id="WP_323439151.1">
    <property type="nucleotide sequence ID" value="NZ_JAYFUH010000249.1"/>
</dbReference>
<name>A0ABU5V599_9GAMM</name>